<dbReference type="Pfam" id="PF16640">
    <property type="entry name" value="Big_3_5"/>
    <property type="match status" value="1"/>
</dbReference>
<dbReference type="InterPro" id="IPR013783">
    <property type="entry name" value="Ig-like_fold"/>
</dbReference>
<dbReference type="PROSITE" id="PS51257">
    <property type="entry name" value="PROKAR_LIPOPROTEIN"/>
    <property type="match status" value="1"/>
</dbReference>
<feature type="domain" description="Bacterial Ig-like" evidence="1">
    <location>
        <begin position="1119"/>
        <end position="1204"/>
    </location>
</feature>
<dbReference type="EMBL" id="FNSD01000001">
    <property type="protein sequence ID" value="SEB50579.1"/>
    <property type="molecule type" value="Genomic_DNA"/>
</dbReference>
<dbReference type="Gene3D" id="2.60.40.10">
    <property type="entry name" value="Immunoglobulins"/>
    <property type="match status" value="1"/>
</dbReference>
<proteinExistence type="predicted"/>
<protein>
    <submittedName>
        <fullName evidence="2">Ig-like domain (Group 3)</fullName>
    </submittedName>
</protein>
<dbReference type="Proteomes" id="UP000182409">
    <property type="component" value="Unassembled WGS sequence"/>
</dbReference>
<sequence length="1373" mass="143156">MNFRIAATIDLVPCLAIALITSCVPMLRAQSSSRTTTLDSPRVTNQWNQDGSATIHVGLPKSTQSDAIRFVLNGKNVAERFVRSGCNQNICEDATLTANDGLRTTKNLLAVIAEGGVSARLRFDGAMNTRSTVVLTGHSAGISATGLQAPQAATATATALLPTVTMRTAYTGGWNGAIDAAHPWLIVGSQYFPNVQPSGCGGSGVPSSRYLVIVLDRQTLTEKTNAPQSSPQCFNDAVSLKTYLGTLDSSDLAIAGTTFQHDADANVDFTPIGGSAWTGQPGTTGYPAGMLAIGAGGAARGSAYEGYYTHDPGNQAVLPFAYGTVQEDAYGNYNFQSSEVVEYTVSPNDPGFLTPSKTSAINVSVPTQFPSGNPNITSYTYTPPAGTNGYWLLSLSRYSLNTYPYACAQTGTSTDGHVQYVVQCGTFYPTGSSDPATSDAAYTQLATDLGSINAWQLAFLTTVGQAAYGGSNNSWWNVAGWQGYNQAMNGFAKFSAALDALNGTSRLTQSLLSPASAYTFVTSKGAGGPLNGSAIESTTVLSAQGQTGLIHGILQRNLNGLFLPQQTNQETADTFTLKGGINSPEFKLTEVAMAQPVDWPSTNLTTQLPGTDSISGQLGAYKYFSYVLLKNVYLPSLTGSHLDDLHYFFPSSLNTSINYHYYDPNVILWPGGNPIGPYVLPCSSVNGNTCTVNLLANETVSFTENDFLAMRQQLSTEIHDLTDTLQYMITGSTNMKDIISGGNSNVGLALTGAASTILGSKLVPVPPTTKVTTSWQSIVSMIGGVASLASAIPGLGEVAGIAQLGTDAAKIFGGSSSAIGGVLGMASGAGGITSSTTSSVLPSSFSKFATTVGQLANGSMQSQLSVGFDTMTDSIVSDWGRISTIGPMVMDTNNTTFFAPNQVQQSVAVAALTQAASRNFYLALMPSFYYVHAWRGVWGDSTTPANNIPDMGYLYNSDIPVEYYCNAYYLDPQQNSGTSMAGLGTITPYASVYYPALLGIGQYFGNDRSSTPIDYYVLAGATTGGGSDDPRIQVIDPTLAANLFSTSGLNLPLDEFVHVNGPMAGSTTWIDASTNNPASHQARTTCASHLYEADVSNPEENSSVSATPPLGIITTTTLSVPSSIVAGTGAVLTATITANNARLNVGSVYFLDKGVILSTVPVDNTGTATVTWPSLALGSHALQAKYIANGNYNTSSSSIATVGVYSAAPDLSLSIGAGSLSVPVGHSSSVGIQMTSLYGLSGMVSLSCTGLPANVTCVFNPKTVQILSNGIATSALTLTRAAAIPAGLPLGVNRWTLLLMPISLGLLWSIRRRRSALRGVVLVLLIMLGIGSTTGCSGSSSNTTTQPTEPQTILVSATVGSMSKTIPLVLSLQ</sequence>
<evidence type="ECO:0000313" key="3">
    <source>
        <dbReference type="Proteomes" id="UP000182409"/>
    </source>
</evidence>
<name>A0A1H4JWB1_9BACT</name>
<reference evidence="2 3" key="1">
    <citation type="submission" date="2016-10" db="EMBL/GenBank/DDBJ databases">
        <authorList>
            <person name="de Groot N.N."/>
        </authorList>
    </citation>
    <scope>NUCLEOTIDE SEQUENCE [LARGE SCALE GENOMIC DNA]</scope>
    <source>
        <strain evidence="2 3">AB35.6</strain>
    </source>
</reference>
<organism evidence="2 3">
    <name type="scientific">Terriglobus roseus</name>
    <dbReference type="NCBI Taxonomy" id="392734"/>
    <lineage>
        <taxon>Bacteria</taxon>
        <taxon>Pseudomonadati</taxon>
        <taxon>Acidobacteriota</taxon>
        <taxon>Terriglobia</taxon>
        <taxon>Terriglobales</taxon>
        <taxon>Acidobacteriaceae</taxon>
        <taxon>Terriglobus</taxon>
    </lineage>
</organism>
<dbReference type="InterPro" id="IPR032109">
    <property type="entry name" value="Big_3_5"/>
</dbReference>
<accession>A0A1H4JWB1</accession>
<gene>
    <name evidence="2" type="ORF">SAMN05443244_0859</name>
</gene>
<dbReference type="OrthoDB" id="101485at2"/>
<evidence type="ECO:0000259" key="1">
    <source>
        <dbReference type="Pfam" id="PF16640"/>
    </source>
</evidence>
<evidence type="ECO:0000313" key="2">
    <source>
        <dbReference type="EMBL" id="SEB50579.1"/>
    </source>
</evidence>